<gene>
    <name evidence="1" type="ORF">DVR12_07190</name>
</gene>
<proteinExistence type="predicted"/>
<keyword evidence="2" id="KW-1185">Reference proteome</keyword>
<evidence type="ECO:0008006" key="3">
    <source>
        <dbReference type="Google" id="ProtNLM"/>
    </source>
</evidence>
<evidence type="ECO:0000313" key="1">
    <source>
        <dbReference type="EMBL" id="RFS24965.1"/>
    </source>
</evidence>
<protein>
    <recommendedName>
        <fullName evidence="3">Lipoprotein</fullName>
    </recommendedName>
</protein>
<sequence>MKILMRVLLLFIGGVAIVSCKHSVIPLSAKEKEFESYLAKKYKCTSVISHDYYAINNSKNNGVLYLSLENSQNEDFCTKDSLFLKKLASAIVEELLPVLSYKKNYGNVDVGFEKYIIEGTHQRGICSRIVRVNITKNRSRYIRYWY</sequence>
<accession>A0A3E1YEJ1</accession>
<comment type="caution">
    <text evidence="1">The sequence shown here is derived from an EMBL/GenBank/DDBJ whole genome shotgun (WGS) entry which is preliminary data.</text>
</comment>
<reference evidence="1 2" key="1">
    <citation type="submission" date="2018-07" db="EMBL/GenBank/DDBJ databases">
        <title>Chitinophaga K2CV101002-2 sp. nov., isolated from a monsoon evergreen broad-leaved forest soil.</title>
        <authorList>
            <person name="Lv Y."/>
        </authorList>
    </citation>
    <scope>NUCLEOTIDE SEQUENCE [LARGE SCALE GENOMIC DNA]</scope>
    <source>
        <strain evidence="1 2">GDMCC 1.1288</strain>
    </source>
</reference>
<dbReference type="PROSITE" id="PS51257">
    <property type="entry name" value="PROKAR_LIPOPROTEIN"/>
    <property type="match status" value="1"/>
</dbReference>
<dbReference type="RefSeq" id="WP_116974959.1">
    <property type="nucleotide sequence ID" value="NZ_QPMM01000002.1"/>
</dbReference>
<dbReference type="EMBL" id="QPMM01000002">
    <property type="protein sequence ID" value="RFS24965.1"/>
    <property type="molecule type" value="Genomic_DNA"/>
</dbReference>
<organism evidence="1 2">
    <name type="scientific">Chitinophaga silvatica</name>
    <dbReference type="NCBI Taxonomy" id="2282649"/>
    <lineage>
        <taxon>Bacteria</taxon>
        <taxon>Pseudomonadati</taxon>
        <taxon>Bacteroidota</taxon>
        <taxon>Chitinophagia</taxon>
        <taxon>Chitinophagales</taxon>
        <taxon>Chitinophagaceae</taxon>
        <taxon>Chitinophaga</taxon>
    </lineage>
</organism>
<dbReference type="AlphaFoldDB" id="A0A3E1YEJ1"/>
<dbReference type="Proteomes" id="UP000260644">
    <property type="component" value="Unassembled WGS sequence"/>
</dbReference>
<name>A0A3E1YEJ1_9BACT</name>
<evidence type="ECO:0000313" key="2">
    <source>
        <dbReference type="Proteomes" id="UP000260644"/>
    </source>
</evidence>